<dbReference type="PANTHER" id="PTHR16238:SF7">
    <property type="entry name" value="GEM-ASSOCIATED PROTEIN 8"/>
    <property type="match status" value="1"/>
</dbReference>
<protein>
    <submittedName>
        <fullName evidence="2">SFRICE_010228</fullName>
    </submittedName>
</protein>
<feature type="region of interest" description="Disordered" evidence="1">
    <location>
        <begin position="101"/>
        <end position="130"/>
    </location>
</feature>
<organism evidence="2">
    <name type="scientific">Spodoptera frugiperda</name>
    <name type="common">Fall armyworm</name>
    <dbReference type="NCBI Taxonomy" id="7108"/>
    <lineage>
        <taxon>Eukaryota</taxon>
        <taxon>Metazoa</taxon>
        <taxon>Ecdysozoa</taxon>
        <taxon>Arthropoda</taxon>
        <taxon>Hexapoda</taxon>
        <taxon>Insecta</taxon>
        <taxon>Pterygota</taxon>
        <taxon>Neoptera</taxon>
        <taxon>Endopterygota</taxon>
        <taxon>Lepidoptera</taxon>
        <taxon>Glossata</taxon>
        <taxon>Ditrysia</taxon>
        <taxon>Noctuoidea</taxon>
        <taxon>Noctuidae</taxon>
        <taxon>Amphipyrinae</taxon>
        <taxon>Spodoptera</taxon>
    </lineage>
</organism>
<feature type="compositionally biased region" description="Acidic residues" evidence="1">
    <location>
        <begin position="113"/>
        <end position="130"/>
    </location>
</feature>
<dbReference type="AlphaFoldDB" id="A0A2H1W6X2"/>
<feature type="compositionally biased region" description="Basic residues" evidence="1">
    <location>
        <begin position="19"/>
        <end position="31"/>
    </location>
</feature>
<dbReference type="GO" id="GO:0032797">
    <property type="term" value="C:SMN complex"/>
    <property type="evidence" value="ECO:0007669"/>
    <property type="project" value="InterPro"/>
</dbReference>
<feature type="compositionally biased region" description="Acidic residues" evidence="1">
    <location>
        <begin position="1"/>
        <end position="11"/>
    </location>
</feature>
<dbReference type="PANTHER" id="PTHR16238">
    <property type="entry name" value="GEM-ASSOCIATED PROTEIN 8"/>
    <property type="match status" value="1"/>
</dbReference>
<proteinExistence type="predicted"/>
<dbReference type="EMBL" id="ODYU01006707">
    <property type="protein sequence ID" value="SOQ48797.1"/>
    <property type="molecule type" value="Genomic_DNA"/>
</dbReference>
<gene>
    <name evidence="2" type="ORF">SFRICE_010228</name>
</gene>
<evidence type="ECO:0000313" key="2">
    <source>
        <dbReference type="EMBL" id="SOQ48797.1"/>
    </source>
</evidence>
<reference evidence="2" key="1">
    <citation type="submission" date="2016-07" db="EMBL/GenBank/DDBJ databases">
        <authorList>
            <person name="Bretaudeau A."/>
        </authorList>
    </citation>
    <scope>NUCLEOTIDE SEQUENCE</scope>
    <source>
        <strain evidence="2">Rice</strain>
        <tissue evidence="2">Whole body</tissue>
    </source>
</reference>
<accession>A0A2H1W6X2</accession>
<feature type="compositionally biased region" description="Basic and acidic residues" evidence="1">
    <location>
        <begin position="153"/>
        <end position="171"/>
    </location>
</feature>
<feature type="region of interest" description="Disordered" evidence="1">
    <location>
        <begin position="153"/>
        <end position="190"/>
    </location>
</feature>
<sequence length="233" mass="27804">MFFQPPDEEPASSENLKTTSRRQKKLRRKNRLKAIKKDQLAKKRLARNPIPTTMSSWAENFTSAVTWQLKHQVAFWKSRATALEYENKLLHDIIRKNYLNQSQSDDNSRSNSEEEEEYFEPENEVEDDADEEIEVSEEFIQFLRENKKFRDDAKRERERLRAQNDQEQREIEEMEAGPAENGEDPQERLKKLYGDSWERISALEMSMRSHFISISDSEKPMYWPNIPFNFNFG</sequence>
<dbReference type="Pfam" id="PF15348">
    <property type="entry name" value="GEMIN8"/>
    <property type="match status" value="1"/>
</dbReference>
<dbReference type="GO" id="GO:0000387">
    <property type="term" value="P:spliceosomal snRNP assembly"/>
    <property type="evidence" value="ECO:0007669"/>
    <property type="project" value="InterPro"/>
</dbReference>
<dbReference type="InterPro" id="IPR034754">
    <property type="entry name" value="GEMIN8"/>
</dbReference>
<name>A0A2H1W6X2_SPOFR</name>
<evidence type="ECO:0000256" key="1">
    <source>
        <dbReference type="SAM" id="MobiDB-lite"/>
    </source>
</evidence>
<feature type="region of interest" description="Disordered" evidence="1">
    <location>
        <begin position="1"/>
        <end position="31"/>
    </location>
</feature>